<evidence type="ECO:0000313" key="1">
    <source>
        <dbReference type="EMBL" id="KAG5446871.1"/>
    </source>
</evidence>
<protein>
    <submittedName>
        <fullName evidence="1">Uncharacterized protein</fullName>
    </submittedName>
</protein>
<gene>
    <name evidence="1" type="ORF">CSKR_111864</name>
</gene>
<dbReference type="InParanoid" id="A0A419PUZ8"/>
<organism evidence="1 2">
    <name type="scientific">Clonorchis sinensis</name>
    <name type="common">Chinese liver fluke</name>
    <dbReference type="NCBI Taxonomy" id="79923"/>
    <lineage>
        <taxon>Eukaryota</taxon>
        <taxon>Metazoa</taxon>
        <taxon>Spiralia</taxon>
        <taxon>Lophotrochozoa</taxon>
        <taxon>Platyhelminthes</taxon>
        <taxon>Trematoda</taxon>
        <taxon>Digenea</taxon>
        <taxon>Opisthorchiida</taxon>
        <taxon>Opisthorchiata</taxon>
        <taxon>Opisthorchiidae</taxon>
        <taxon>Clonorchis</taxon>
    </lineage>
</organism>
<reference evidence="1 2" key="2">
    <citation type="journal article" date="2021" name="Genomics">
        <title>High-quality reference genome for Clonorchis sinensis.</title>
        <authorList>
            <person name="Young N.D."/>
            <person name="Stroehlein A.J."/>
            <person name="Kinkar L."/>
            <person name="Wang T."/>
            <person name="Sohn W.M."/>
            <person name="Chang B.C.H."/>
            <person name="Kaur P."/>
            <person name="Weisz D."/>
            <person name="Dudchenko O."/>
            <person name="Aiden E.L."/>
            <person name="Korhonen P.K."/>
            <person name="Gasser R.B."/>
        </authorList>
    </citation>
    <scope>NUCLEOTIDE SEQUENCE [LARGE SCALE GENOMIC DNA]</scope>
    <source>
        <strain evidence="1">Cs-k2</strain>
    </source>
</reference>
<evidence type="ECO:0000313" key="2">
    <source>
        <dbReference type="Proteomes" id="UP000286415"/>
    </source>
</evidence>
<sequence length="252" mass="28351">MKEITRHLGAVGATRLPGWGPHDPHFTWLETLRDKPANRRQWLSCCQFLSGLPESVSGAIVSGNVIYRFPKHAQVFYKLRYMSNELGAFSPQLSHLFVDGSTGFSKVMGAMLHQVSWFGEAKYSSLSLSLKGCVYQATALVVLLYGCENWPVGEAELSRLHNHSTVFVTRQVESEFTVVHGNFHGRVCPAREAVLVGHVLRMLNHRLPKRVLFFVPKSELRKQRGGQPLTWQRVMKEITRRLGAVGATRLLG</sequence>
<reference evidence="1 2" key="1">
    <citation type="journal article" date="2018" name="Biotechnol. Adv.">
        <title>Improved genomic resources and new bioinformatic workflow for the carcinogenic parasite Clonorchis sinensis: Biotechnological implications.</title>
        <authorList>
            <person name="Wang D."/>
            <person name="Korhonen P.K."/>
            <person name="Gasser R.B."/>
            <person name="Young N.D."/>
        </authorList>
    </citation>
    <scope>NUCLEOTIDE SEQUENCE [LARGE SCALE GENOMIC DNA]</scope>
    <source>
        <strain evidence="1">Cs-k2</strain>
    </source>
</reference>
<proteinExistence type="predicted"/>
<keyword evidence="2" id="KW-1185">Reference proteome</keyword>
<comment type="caution">
    <text evidence="1">The sequence shown here is derived from an EMBL/GenBank/DDBJ whole genome shotgun (WGS) entry which is preliminary data.</text>
</comment>
<dbReference type="AlphaFoldDB" id="A0A419PUZ8"/>
<dbReference type="Proteomes" id="UP000286415">
    <property type="component" value="Unassembled WGS sequence"/>
</dbReference>
<dbReference type="EMBL" id="NIRI02000042">
    <property type="protein sequence ID" value="KAG5446871.1"/>
    <property type="molecule type" value="Genomic_DNA"/>
</dbReference>
<name>A0A419PUZ8_CLOSI</name>
<accession>A0A419PUZ8</accession>